<dbReference type="Proteomes" id="UP000307440">
    <property type="component" value="Unassembled WGS sequence"/>
</dbReference>
<feature type="region of interest" description="Disordered" evidence="1">
    <location>
        <begin position="1"/>
        <end position="70"/>
    </location>
</feature>
<evidence type="ECO:0000313" key="3">
    <source>
        <dbReference type="Proteomes" id="UP000307440"/>
    </source>
</evidence>
<feature type="compositionally biased region" description="Low complexity" evidence="1">
    <location>
        <begin position="1"/>
        <end position="26"/>
    </location>
</feature>
<dbReference type="EMBL" id="ML210154">
    <property type="protein sequence ID" value="TFK28675.1"/>
    <property type="molecule type" value="Genomic_DNA"/>
</dbReference>
<organism evidence="2 3">
    <name type="scientific">Coprinopsis marcescibilis</name>
    <name type="common">Agaric fungus</name>
    <name type="synonym">Psathyrella marcescibilis</name>
    <dbReference type="NCBI Taxonomy" id="230819"/>
    <lineage>
        <taxon>Eukaryota</taxon>
        <taxon>Fungi</taxon>
        <taxon>Dikarya</taxon>
        <taxon>Basidiomycota</taxon>
        <taxon>Agaricomycotina</taxon>
        <taxon>Agaricomycetes</taxon>
        <taxon>Agaricomycetidae</taxon>
        <taxon>Agaricales</taxon>
        <taxon>Agaricineae</taxon>
        <taxon>Psathyrellaceae</taxon>
        <taxon>Coprinopsis</taxon>
    </lineage>
</organism>
<protein>
    <submittedName>
        <fullName evidence="2">Uncharacterized protein</fullName>
    </submittedName>
</protein>
<reference evidence="2 3" key="1">
    <citation type="journal article" date="2019" name="Nat. Ecol. Evol.">
        <title>Megaphylogeny resolves global patterns of mushroom evolution.</title>
        <authorList>
            <person name="Varga T."/>
            <person name="Krizsan K."/>
            <person name="Foldi C."/>
            <person name="Dima B."/>
            <person name="Sanchez-Garcia M."/>
            <person name="Sanchez-Ramirez S."/>
            <person name="Szollosi G.J."/>
            <person name="Szarkandi J.G."/>
            <person name="Papp V."/>
            <person name="Albert L."/>
            <person name="Andreopoulos W."/>
            <person name="Angelini C."/>
            <person name="Antonin V."/>
            <person name="Barry K.W."/>
            <person name="Bougher N.L."/>
            <person name="Buchanan P."/>
            <person name="Buyck B."/>
            <person name="Bense V."/>
            <person name="Catcheside P."/>
            <person name="Chovatia M."/>
            <person name="Cooper J."/>
            <person name="Damon W."/>
            <person name="Desjardin D."/>
            <person name="Finy P."/>
            <person name="Geml J."/>
            <person name="Haridas S."/>
            <person name="Hughes K."/>
            <person name="Justo A."/>
            <person name="Karasinski D."/>
            <person name="Kautmanova I."/>
            <person name="Kiss B."/>
            <person name="Kocsube S."/>
            <person name="Kotiranta H."/>
            <person name="LaButti K.M."/>
            <person name="Lechner B.E."/>
            <person name="Liimatainen K."/>
            <person name="Lipzen A."/>
            <person name="Lukacs Z."/>
            <person name="Mihaltcheva S."/>
            <person name="Morgado L.N."/>
            <person name="Niskanen T."/>
            <person name="Noordeloos M.E."/>
            <person name="Ohm R.A."/>
            <person name="Ortiz-Santana B."/>
            <person name="Ovrebo C."/>
            <person name="Racz N."/>
            <person name="Riley R."/>
            <person name="Savchenko A."/>
            <person name="Shiryaev A."/>
            <person name="Soop K."/>
            <person name="Spirin V."/>
            <person name="Szebenyi C."/>
            <person name="Tomsovsky M."/>
            <person name="Tulloss R.E."/>
            <person name="Uehling J."/>
            <person name="Grigoriev I.V."/>
            <person name="Vagvolgyi C."/>
            <person name="Papp T."/>
            <person name="Martin F.M."/>
            <person name="Miettinen O."/>
            <person name="Hibbett D.S."/>
            <person name="Nagy L.G."/>
        </authorList>
    </citation>
    <scope>NUCLEOTIDE SEQUENCE [LARGE SCALE GENOMIC DNA]</scope>
    <source>
        <strain evidence="2 3">CBS 121175</strain>
    </source>
</reference>
<accession>A0A5C3L7K5</accession>
<dbReference type="AlphaFoldDB" id="A0A5C3L7K5"/>
<name>A0A5C3L7K5_COPMA</name>
<keyword evidence="3" id="KW-1185">Reference proteome</keyword>
<feature type="region of interest" description="Disordered" evidence="1">
    <location>
        <begin position="125"/>
        <end position="162"/>
    </location>
</feature>
<gene>
    <name evidence="2" type="ORF">FA15DRAFT_700882</name>
</gene>
<evidence type="ECO:0000313" key="2">
    <source>
        <dbReference type="EMBL" id="TFK28675.1"/>
    </source>
</evidence>
<evidence type="ECO:0000256" key="1">
    <source>
        <dbReference type="SAM" id="MobiDB-lite"/>
    </source>
</evidence>
<sequence>MSYESNNSGNSQPSSPLKLSLSAESLRSNPSCLSSSIISATTSTQSAGTSTSTSTQPPLTPPGVHMALPSADRKSLLSEQNLIGMQDDLWVRDPTVSISQWSRTVSHPGPLEREDEDWVSISHVHEDKLDPTGAEGPFRSDSPSYSRPPTPPLAEQPDDTDFSPMIDDNLGKLLDSLEGRGLTSLMERYALCHSERDAANLLLEIAEDQCRYISTRFLTDEPIATGKTIIKWANEKWKEDDPRRKYVQEVQAAMIQERQKRREQLLFDWVRQGLQSRLESVN</sequence>
<proteinExistence type="predicted"/>
<feature type="compositionally biased region" description="Low complexity" evidence="1">
    <location>
        <begin position="33"/>
        <end position="57"/>
    </location>
</feature>